<reference evidence="2 3" key="1">
    <citation type="submission" date="2023-01" db="EMBL/GenBank/DDBJ databases">
        <title>Analysis of 21 Apiospora genomes using comparative genomics revels a genus with tremendous synthesis potential of carbohydrate active enzymes and secondary metabolites.</title>
        <authorList>
            <person name="Sorensen T."/>
        </authorList>
    </citation>
    <scope>NUCLEOTIDE SEQUENCE [LARGE SCALE GENOMIC DNA]</scope>
    <source>
        <strain evidence="2 3">CBS 83171</strain>
    </source>
</reference>
<dbReference type="EMBL" id="JAQQWM010000009">
    <property type="protein sequence ID" value="KAK8047417.1"/>
    <property type="molecule type" value="Genomic_DNA"/>
</dbReference>
<evidence type="ECO:0000313" key="3">
    <source>
        <dbReference type="Proteomes" id="UP001446871"/>
    </source>
</evidence>
<evidence type="ECO:0000256" key="1">
    <source>
        <dbReference type="SAM" id="MobiDB-lite"/>
    </source>
</evidence>
<gene>
    <name evidence="2" type="ORF">PG996_015481</name>
</gene>
<evidence type="ECO:0000313" key="2">
    <source>
        <dbReference type="EMBL" id="KAK8047417.1"/>
    </source>
</evidence>
<sequence length="88" mass="10121">MSDFLGSGGYKAGLWAPSLRRHLTWRVDTLPPGLRRPRYRGPSWSWVSVDAKVRFWDEEDMRPPAGASAVRPRERRVRAGGKKGKDWE</sequence>
<protein>
    <submittedName>
        <fullName evidence="2">Uncharacterized protein</fullName>
    </submittedName>
</protein>
<accession>A0ABR1TLC3</accession>
<name>A0ABR1TLC3_9PEZI</name>
<feature type="region of interest" description="Disordered" evidence="1">
    <location>
        <begin position="62"/>
        <end position="88"/>
    </location>
</feature>
<feature type="compositionally biased region" description="Basic residues" evidence="1">
    <location>
        <begin position="73"/>
        <end position="82"/>
    </location>
</feature>
<proteinExistence type="predicted"/>
<organism evidence="2 3">
    <name type="scientific">Apiospora saccharicola</name>
    <dbReference type="NCBI Taxonomy" id="335842"/>
    <lineage>
        <taxon>Eukaryota</taxon>
        <taxon>Fungi</taxon>
        <taxon>Dikarya</taxon>
        <taxon>Ascomycota</taxon>
        <taxon>Pezizomycotina</taxon>
        <taxon>Sordariomycetes</taxon>
        <taxon>Xylariomycetidae</taxon>
        <taxon>Amphisphaeriales</taxon>
        <taxon>Apiosporaceae</taxon>
        <taxon>Apiospora</taxon>
    </lineage>
</organism>
<dbReference type="Proteomes" id="UP001446871">
    <property type="component" value="Unassembled WGS sequence"/>
</dbReference>
<comment type="caution">
    <text evidence="2">The sequence shown here is derived from an EMBL/GenBank/DDBJ whole genome shotgun (WGS) entry which is preliminary data.</text>
</comment>
<keyword evidence="3" id="KW-1185">Reference proteome</keyword>